<evidence type="ECO:0000259" key="4">
    <source>
        <dbReference type="PROSITE" id="PS50020"/>
    </source>
</evidence>
<proteinExistence type="predicted"/>
<protein>
    <submittedName>
        <fullName evidence="5">Transcription elongation regulator 1</fullName>
    </submittedName>
</protein>
<dbReference type="Pfam" id="PF01846">
    <property type="entry name" value="FF"/>
    <property type="match status" value="3"/>
</dbReference>
<dbReference type="PANTHER" id="PTHR15377:SF3">
    <property type="entry name" value="WW DOMAIN-CONTAINING PROTEIN"/>
    <property type="match status" value="1"/>
</dbReference>
<reference evidence="5" key="1">
    <citation type="submission" date="2020-05" db="EMBL/GenBank/DDBJ databases">
        <title>Mycena genomes resolve the evolution of fungal bioluminescence.</title>
        <authorList>
            <person name="Tsai I.J."/>
        </authorList>
    </citation>
    <scope>NUCLEOTIDE SEQUENCE</scope>
    <source>
        <strain evidence="5">160909Yilan</strain>
    </source>
</reference>
<dbReference type="GO" id="GO:0005634">
    <property type="term" value="C:nucleus"/>
    <property type="evidence" value="ECO:0007669"/>
    <property type="project" value="TreeGrafter"/>
</dbReference>
<feature type="region of interest" description="Disordered" evidence="3">
    <location>
        <begin position="625"/>
        <end position="647"/>
    </location>
</feature>
<dbReference type="InterPro" id="IPR036517">
    <property type="entry name" value="FF_domain_sf"/>
</dbReference>
<dbReference type="SMART" id="SM00441">
    <property type="entry name" value="FF"/>
    <property type="match status" value="4"/>
</dbReference>
<evidence type="ECO:0000313" key="5">
    <source>
        <dbReference type="EMBL" id="KAF7355280.1"/>
    </source>
</evidence>
<keyword evidence="2" id="KW-0175">Coiled coil</keyword>
<feature type="coiled-coil region" evidence="2">
    <location>
        <begin position="572"/>
        <end position="599"/>
    </location>
</feature>
<feature type="compositionally biased region" description="Acidic residues" evidence="3">
    <location>
        <begin position="160"/>
        <end position="173"/>
    </location>
</feature>
<dbReference type="InterPro" id="IPR002713">
    <property type="entry name" value="FF_domain"/>
</dbReference>
<organism evidence="5 6">
    <name type="scientific">Mycena sanguinolenta</name>
    <dbReference type="NCBI Taxonomy" id="230812"/>
    <lineage>
        <taxon>Eukaryota</taxon>
        <taxon>Fungi</taxon>
        <taxon>Dikarya</taxon>
        <taxon>Basidiomycota</taxon>
        <taxon>Agaricomycotina</taxon>
        <taxon>Agaricomycetes</taxon>
        <taxon>Agaricomycetidae</taxon>
        <taxon>Agaricales</taxon>
        <taxon>Marasmiineae</taxon>
        <taxon>Mycenaceae</taxon>
        <taxon>Mycena</taxon>
    </lineage>
</organism>
<dbReference type="Pfam" id="PF00397">
    <property type="entry name" value="WW"/>
    <property type="match status" value="1"/>
</dbReference>
<evidence type="ECO:0000256" key="1">
    <source>
        <dbReference type="ARBA" id="ARBA00022737"/>
    </source>
</evidence>
<dbReference type="SMART" id="SM00456">
    <property type="entry name" value="WW"/>
    <property type="match status" value="2"/>
</dbReference>
<name>A0A8H6YBZ7_9AGAR</name>
<comment type="caution">
    <text evidence="5">The sequence shown here is derived from an EMBL/GenBank/DDBJ whole genome shotgun (WGS) entry which is preliminary data.</text>
</comment>
<dbReference type="InterPro" id="IPR036020">
    <property type="entry name" value="WW_dom_sf"/>
</dbReference>
<dbReference type="SUPFAM" id="SSF51045">
    <property type="entry name" value="WW domain"/>
    <property type="match status" value="2"/>
</dbReference>
<feature type="compositionally biased region" description="Basic and acidic residues" evidence="3">
    <location>
        <begin position="189"/>
        <end position="201"/>
    </location>
</feature>
<feature type="region of interest" description="Disordered" evidence="3">
    <location>
        <begin position="103"/>
        <end position="123"/>
    </location>
</feature>
<feature type="domain" description="WW" evidence="4">
    <location>
        <begin position="8"/>
        <end position="41"/>
    </location>
</feature>
<keyword evidence="1" id="KW-0677">Repeat</keyword>
<dbReference type="GO" id="GO:0003712">
    <property type="term" value="F:transcription coregulator activity"/>
    <property type="evidence" value="ECO:0007669"/>
    <property type="project" value="TreeGrafter"/>
</dbReference>
<dbReference type="PROSITE" id="PS50020">
    <property type="entry name" value="WW_DOMAIN_2"/>
    <property type="match status" value="1"/>
</dbReference>
<dbReference type="InterPro" id="IPR001202">
    <property type="entry name" value="WW_dom"/>
</dbReference>
<dbReference type="InterPro" id="IPR045148">
    <property type="entry name" value="TCRG1-like"/>
</dbReference>
<dbReference type="Proteomes" id="UP000623467">
    <property type="component" value="Unassembled WGS sequence"/>
</dbReference>
<dbReference type="SUPFAM" id="SSF81698">
    <property type="entry name" value="FF domain"/>
    <property type="match status" value="4"/>
</dbReference>
<dbReference type="Gene3D" id="2.20.70.10">
    <property type="match status" value="2"/>
</dbReference>
<evidence type="ECO:0000256" key="2">
    <source>
        <dbReference type="SAM" id="Coils"/>
    </source>
</evidence>
<gene>
    <name evidence="5" type="ORF">MSAN_01444300</name>
</gene>
<dbReference type="GO" id="GO:0070063">
    <property type="term" value="F:RNA polymerase binding"/>
    <property type="evidence" value="ECO:0007669"/>
    <property type="project" value="InterPro"/>
</dbReference>
<evidence type="ECO:0000313" key="6">
    <source>
        <dbReference type="Proteomes" id="UP000623467"/>
    </source>
</evidence>
<feature type="region of interest" description="Disordered" evidence="3">
    <location>
        <begin position="152"/>
        <end position="212"/>
    </location>
</feature>
<sequence>MSAPYVPPPLPFGWSEHLSPTGQPYYFNVNTKESTYVRPLPPPMAQPVVKKKKEKPLVKTPIPGTDWLRVKTTEGNIFYSHKIKKESIWHVPDEIKEAVEALEKQEREEKEKEAEATASADVHREIDRIKNEVADAVKRKAEEPVPVDEIVISKKAKIEDESDDENEPEEDWEKEGGSTTRCRGGGGKETGRGRGKAIERGRRGRKPEAAGCQAYHAESSGFIGRGGKSIVQGKEKDINPLHPWDVALPKFVSDPRYVLLQSVSARREAFDEYCRDRAREIRQANLKKEKEALDPKEEFERFLKEEVKSTRTSWSDFRRIWKKDRRFYGWGRDDREREKSFGNGFFVDFEQEKRAAALKAETDFFALLKERGVGKEGSIWKEVKRDLTDDPRYDAVGSSSLREELFNTFLKGKTTGTAAAVEESSKANDAEQTEESYEEQQKKRRERAQQAVKEREEKVRADLVRVEAEIGRSRQLGDREEGEMLFKSMLTDAIRDPQVTWDAVVPMLSVDPRFRNSPLSVNMQINLFHAHIAHLRAKHVTGLNALFEAHAPSLATTFDSLPLESLLSAIPVTKLGLDIRSLEHEFEKWQRERTTASRTAFDEMLAENSFVEFWGKLKKIGGEGVDGGVKADEGENEDEGEGGGGKVDMKVLAKGVDVEEVEKVLKNDKRYIMFDHVPDQRERWIRTYLSQLSAPQMSVHIPK</sequence>
<dbReference type="PANTHER" id="PTHR15377">
    <property type="entry name" value="TRANSCRIPTION ELONGATION REGULATOR 1"/>
    <property type="match status" value="1"/>
</dbReference>
<accession>A0A8H6YBZ7</accession>
<dbReference type="AlphaFoldDB" id="A0A8H6YBZ7"/>
<keyword evidence="6" id="KW-1185">Reference proteome</keyword>
<feature type="region of interest" description="Disordered" evidence="3">
    <location>
        <begin position="418"/>
        <end position="454"/>
    </location>
</feature>
<dbReference type="CDD" id="cd00201">
    <property type="entry name" value="WW"/>
    <property type="match status" value="1"/>
</dbReference>
<dbReference type="PROSITE" id="PS01159">
    <property type="entry name" value="WW_DOMAIN_1"/>
    <property type="match status" value="1"/>
</dbReference>
<evidence type="ECO:0000256" key="3">
    <source>
        <dbReference type="SAM" id="MobiDB-lite"/>
    </source>
</evidence>
<dbReference type="EMBL" id="JACAZH010000011">
    <property type="protein sequence ID" value="KAF7355280.1"/>
    <property type="molecule type" value="Genomic_DNA"/>
</dbReference>
<dbReference type="Gene3D" id="1.10.10.440">
    <property type="entry name" value="FF domain"/>
    <property type="match status" value="5"/>
</dbReference>
<dbReference type="OrthoDB" id="410044at2759"/>